<dbReference type="EMBL" id="JBHFNR010000050">
    <property type="protein sequence ID" value="MFB2892761.1"/>
    <property type="molecule type" value="Genomic_DNA"/>
</dbReference>
<organism evidence="1 2">
    <name type="scientific">Floridaenema flaviceps BLCC-F50</name>
    <dbReference type="NCBI Taxonomy" id="3153642"/>
    <lineage>
        <taxon>Bacteria</taxon>
        <taxon>Bacillati</taxon>
        <taxon>Cyanobacteriota</taxon>
        <taxon>Cyanophyceae</taxon>
        <taxon>Oscillatoriophycideae</taxon>
        <taxon>Aerosakkonematales</taxon>
        <taxon>Aerosakkonemataceae</taxon>
        <taxon>Floridanema</taxon>
        <taxon>Floridanema flaviceps</taxon>
    </lineage>
</organism>
<dbReference type="Proteomes" id="UP001576784">
    <property type="component" value="Unassembled WGS sequence"/>
</dbReference>
<accession>A0ABV4XM56</accession>
<comment type="caution">
    <text evidence="1">The sequence shown here is derived from an EMBL/GenBank/DDBJ whole genome shotgun (WGS) entry which is preliminary data.</text>
</comment>
<dbReference type="InterPro" id="IPR002636">
    <property type="entry name" value="DUF29"/>
</dbReference>
<keyword evidence="2" id="KW-1185">Reference proteome</keyword>
<reference evidence="1 2" key="1">
    <citation type="submission" date="2024-09" db="EMBL/GenBank/DDBJ databases">
        <title>Floridaenema gen nov. (Aerosakkonemataceae, Aerosakkonematales ord. nov., Cyanobacteria) from benthic tropical and subtropical fresh waters, with the description of four new species.</title>
        <authorList>
            <person name="Moretto J.A."/>
            <person name="Berthold D.E."/>
            <person name="Lefler F.W."/>
            <person name="Huang I.-S."/>
            <person name="Laughinghouse H. IV."/>
        </authorList>
    </citation>
    <scope>NUCLEOTIDE SEQUENCE [LARGE SCALE GENOMIC DNA]</scope>
    <source>
        <strain evidence="1 2">BLCC-F50</strain>
    </source>
</reference>
<evidence type="ECO:0000313" key="2">
    <source>
        <dbReference type="Proteomes" id="UP001576784"/>
    </source>
</evidence>
<name>A0ABV4XM56_9CYAN</name>
<dbReference type="PANTHER" id="PTHR34235">
    <property type="entry name" value="SLR1203 PROTEIN-RELATED"/>
    <property type="match status" value="1"/>
</dbReference>
<sequence length="160" mass="18775">MTQNQTITPKNSELYETDFYAWTIEQAQFLREGSWDSLDVPNLIEEIESLGKQERQKLRNRLAILFGHLLKWEFQPSHRSNSWLGTIKEQRRRIIELLEENPSLKPYLPEAKEKAYLDGLDLAVQETSMSYKVFPYECPYELNQALDSNFFPGEASDLLN</sequence>
<dbReference type="RefSeq" id="WP_413262427.1">
    <property type="nucleotide sequence ID" value="NZ_JBHFNR010000050.1"/>
</dbReference>
<dbReference type="Pfam" id="PF01724">
    <property type="entry name" value="DUF29"/>
    <property type="match status" value="1"/>
</dbReference>
<dbReference type="Gene3D" id="1.20.1220.20">
    <property type="entry name" value="Uncharcterised protein PF01724"/>
    <property type="match status" value="1"/>
</dbReference>
<protein>
    <submittedName>
        <fullName evidence="1">DUF29 domain-containing protein</fullName>
    </submittedName>
</protein>
<gene>
    <name evidence="1" type="ORF">ACE1CI_07445</name>
</gene>
<evidence type="ECO:0000313" key="1">
    <source>
        <dbReference type="EMBL" id="MFB2892761.1"/>
    </source>
</evidence>
<proteinExistence type="predicted"/>
<dbReference type="PANTHER" id="PTHR34235:SF4">
    <property type="entry name" value="SLR0291 PROTEIN"/>
    <property type="match status" value="1"/>
</dbReference>